<dbReference type="AlphaFoldDB" id="A0A6B2K3V2"/>
<name>A0A6B2K3V2_9RHOB</name>
<organism evidence="1 2">
    <name type="scientific">Pseudoroseicyclus tamaricis</name>
    <dbReference type="NCBI Taxonomy" id="2705421"/>
    <lineage>
        <taxon>Bacteria</taxon>
        <taxon>Pseudomonadati</taxon>
        <taxon>Pseudomonadota</taxon>
        <taxon>Alphaproteobacteria</taxon>
        <taxon>Rhodobacterales</taxon>
        <taxon>Paracoccaceae</taxon>
        <taxon>Pseudoroseicyclus</taxon>
    </lineage>
</organism>
<proteinExistence type="predicted"/>
<accession>A0A6B2K3V2</accession>
<keyword evidence="2" id="KW-1185">Reference proteome</keyword>
<reference evidence="1 2" key="1">
    <citation type="submission" date="2020-02" db="EMBL/GenBank/DDBJ databases">
        <title>Pseudoroseicyclus tamarix, sp. nov., isolated from offshore sediment of a Tamarix chinensis forest.</title>
        <authorList>
            <person name="Gai Y."/>
        </authorList>
    </citation>
    <scope>NUCLEOTIDE SEQUENCE [LARGE SCALE GENOMIC DNA]</scope>
    <source>
        <strain evidence="1 2">CLL3-39</strain>
    </source>
</reference>
<comment type="caution">
    <text evidence="1">The sequence shown here is derived from an EMBL/GenBank/DDBJ whole genome shotgun (WGS) entry which is preliminary data.</text>
</comment>
<protein>
    <submittedName>
        <fullName evidence="1">Uncharacterized protein</fullName>
    </submittedName>
</protein>
<gene>
    <name evidence="1" type="ORF">GZA08_16100</name>
</gene>
<dbReference type="RefSeq" id="WP_163895531.1">
    <property type="nucleotide sequence ID" value="NZ_JAAFYS010000004.1"/>
</dbReference>
<evidence type="ECO:0000313" key="2">
    <source>
        <dbReference type="Proteomes" id="UP000474757"/>
    </source>
</evidence>
<dbReference type="EMBL" id="JAAGAB010000004">
    <property type="protein sequence ID" value="NDV02492.1"/>
    <property type="molecule type" value="Genomic_DNA"/>
</dbReference>
<sequence length="111" mass="11800">MSNKITRALPSRRLPAPAERDRWLPAAYAGGMLAFGAALLVAKPSVGHVPDARPFGAHPRKGRLRRAAGWARDSTHALAPSNVTDSIGRALVIGGLALLITRFLDELAGRD</sequence>
<dbReference type="Proteomes" id="UP000474757">
    <property type="component" value="Unassembled WGS sequence"/>
</dbReference>
<evidence type="ECO:0000313" key="1">
    <source>
        <dbReference type="EMBL" id="NDV02492.1"/>
    </source>
</evidence>